<evidence type="ECO:0000256" key="3">
    <source>
        <dbReference type="ARBA" id="ARBA00022723"/>
    </source>
</evidence>
<evidence type="ECO:0000313" key="8">
    <source>
        <dbReference type="Proteomes" id="UP001265550"/>
    </source>
</evidence>
<gene>
    <name evidence="7" type="ORF">J2X09_004174</name>
</gene>
<dbReference type="Proteomes" id="UP001265550">
    <property type="component" value="Unassembled WGS sequence"/>
</dbReference>
<organism evidence="7 8">
    <name type="scientific">Hydrogenophaga laconesensis</name>
    <dbReference type="NCBI Taxonomy" id="1805971"/>
    <lineage>
        <taxon>Bacteria</taxon>
        <taxon>Pseudomonadati</taxon>
        <taxon>Pseudomonadota</taxon>
        <taxon>Betaproteobacteria</taxon>
        <taxon>Burkholderiales</taxon>
        <taxon>Comamonadaceae</taxon>
        <taxon>Hydrogenophaga</taxon>
    </lineage>
</organism>
<comment type="cofactor">
    <cofactor evidence="1">
        <name>Zn(2+)</name>
        <dbReference type="ChEBI" id="CHEBI:29105"/>
    </cofactor>
</comment>
<dbReference type="EMBL" id="JAVDWE010000014">
    <property type="protein sequence ID" value="MDR7096417.1"/>
    <property type="molecule type" value="Genomic_DNA"/>
</dbReference>
<dbReference type="InterPro" id="IPR014436">
    <property type="entry name" value="Extradiol_dOase_DODA"/>
</dbReference>
<sequence length="275" mass="30410">MPVTTERLPTYFISHGGGPWRYMMAQSNGMYDRLAQSLRDMPRQLGERPKAVLVISAHWEEREFTVMAAERPPMVYDYAGFPEHTYHVQYLAPGLPALAEQARQLIQSAGFSARLDAQRGFDHGSFAPLVVMYPLADVPVVQLSLRAGYDPAEHLAVGRALAPLREQGVLIVGSGLSYDNTRRVGPSAAGPSMQFDDWLQQTLITTEPHQREQRLIDWQDAPAARVAHPQEDHLLPLMVAVGAAGHDETVCVYHEEGFFGGVTVSSFRFGQEGGV</sequence>
<evidence type="ECO:0000259" key="6">
    <source>
        <dbReference type="Pfam" id="PF02900"/>
    </source>
</evidence>
<protein>
    <submittedName>
        <fullName evidence="7">Aromatic ring-opening dioxygenase catalytic subunit (LigB family)</fullName>
    </submittedName>
</protein>
<dbReference type="RefSeq" id="WP_204734819.1">
    <property type="nucleotide sequence ID" value="NZ_JAVDWE010000014.1"/>
</dbReference>
<feature type="domain" description="Extradiol ring-cleavage dioxygenase class III enzyme subunit B" evidence="6">
    <location>
        <begin position="11"/>
        <end position="250"/>
    </location>
</feature>
<evidence type="ECO:0000256" key="5">
    <source>
        <dbReference type="ARBA" id="ARBA00023002"/>
    </source>
</evidence>
<keyword evidence="8" id="KW-1185">Reference proteome</keyword>
<proteinExistence type="inferred from homology"/>
<dbReference type="Gene3D" id="3.40.830.10">
    <property type="entry name" value="LigB-like"/>
    <property type="match status" value="1"/>
</dbReference>
<accession>A0ABU1VG31</accession>
<dbReference type="PANTHER" id="PTHR30096:SF0">
    <property type="entry name" value="4,5-DOPA DIOXYGENASE EXTRADIOL-LIKE PROTEIN"/>
    <property type="match status" value="1"/>
</dbReference>
<keyword evidence="3" id="KW-0479">Metal-binding</keyword>
<keyword evidence="5" id="KW-0560">Oxidoreductase</keyword>
<dbReference type="PIRSF" id="PIRSF006157">
    <property type="entry name" value="Doxgns_DODA"/>
    <property type="match status" value="1"/>
</dbReference>
<keyword evidence="4" id="KW-0862">Zinc</keyword>
<evidence type="ECO:0000256" key="2">
    <source>
        <dbReference type="ARBA" id="ARBA00007581"/>
    </source>
</evidence>
<dbReference type="PANTHER" id="PTHR30096">
    <property type="entry name" value="4,5-DOPA DIOXYGENASE EXTRADIOL-LIKE PROTEIN"/>
    <property type="match status" value="1"/>
</dbReference>
<comment type="caution">
    <text evidence="7">The sequence shown here is derived from an EMBL/GenBank/DDBJ whole genome shotgun (WGS) entry which is preliminary data.</text>
</comment>
<evidence type="ECO:0000313" key="7">
    <source>
        <dbReference type="EMBL" id="MDR7096417.1"/>
    </source>
</evidence>
<dbReference type="SUPFAM" id="SSF53213">
    <property type="entry name" value="LigB-like"/>
    <property type="match status" value="1"/>
</dbReference>
<dbReference type="Pfam" id="PF02900">
    <property type="entry name" value="LigB"/>
    <property type="match status" value="1"/>
</dbReference>
<reference evidence="7 8" key="1">
    <citation type="submission" date="2023-07" db="EMBL/GenBank/DDBJ databases">
        <title>Sorghum-associated microbial communities from plants grown in Nebraska, USA.</title>
        <authorList>
            <person name="Schachtman D."/>
        </authorList>
    </citation>
    <scope>NUCLEOTIDE SEQUENCE [LARGE SCALE GENOMIC DNA]</scope>
    <source>
        <strain evidence="7 8">BE240</strain>
    </source>
</reference>
<keyword evidence="7" id="KW-0223">Dioxygenase</keyword>
<dbReference type="CDD" id="cd07363">
    <property type="entry name" value="45_DOPA_Dioxygenase"/>
    <property type="match status" value="1"/>
</dbReference>
<evidence type="ECO:0000256" key="4">
    <source>
        <dbReference type="ARBA" id="ARBA00022833"/>
    </source>
</evidence>
<dbReference type="InterPro" id="IPR004183">
    <property type="entry name" value="Xdiol_dOase_suB"/>
</dbReference>
<name>A0ABU1VG31_9BURK</name>
<dbReference type="GO" id="GO:0051213">
    <property type="term" value="F:dioxygenase activity"/>
    <property type="evidence" value="ECO:0007669"/>
    <property type="project" value="UniProtKB-KW"/>
</dbReference>
<comment type="similarity">
    <text evidence="2">Belongs to the DODA-type extradiol aromatic ring-opening dioxygenase family.</text>
</comment>
<evidence type="ECO:0000256" key="1">
    <source>
        <dbReference type="ARBA" id="ARBA00001947"/>
    </source>
</evidence>